<evidence type="ECO:0000259" key="2">
    <source>
        <dbReference type="Pfam" id="PF06985"/>
    </source>
</evidence>
<evidence type="ECO:0000313" key="3">
    <source>
        <dbReference type="EMBL" id="CAK7226452.1"/>
    </source>
</evidence>
<feature type="region of interest" description="Disordered" evidence="1">
    <location>
        <begin position="528"/>
        <end position="547"/>
    </location>
</feature>
<accession>A0ABP0C372</accession>
<evidence type="ECO:0000313" key="4">
    <source>
        <dbReference type="Proteomes" id="UP001642405"/>
    </source>
</evidence>
<protein>
    <recommendedName>
        <fullName evidence="2">Heterokaryon incompatibility domain-containing protein</fullName>
    </recommendedName>
</protein>
<name>A0ABP0C372_9PEZI</name>
<dbReference type="EMBL" id="CAWUHB010000036">
    <property type="protein sequence ID" value="CAK7226452.1"/>
    <property type="molecule type" value="Genomic_DNA"/>
</dbReference>
<dbReference type="Pfam" id="PF06985">
    <property type="entry name" value="HET"/>
    <property type="match status" value="1"/>
</dbReference>
<dbReference type="Proteomes" id="UP001642405">
    <property type="component" value="Unassembled WGS sequence"/>
</dbReference>
<dbReference type="InterPro" id="IPR010730">
    <property type="entry name" value="HET"/>
</dbReference>
<reference evidence="3 4" key="1">
    <citation type="submission" date="2024-01" db="EMBL/GenBank/DDBJ databases">
        <authorList>
            <person name="Allen C."/>
            <person name="Tagirdzhanova G."/>
        </authorList>
    </citation>
    <scope>NUCLEOTIDE SEQUENCE [LARGE SCALE GENOMIC DNA]</scope>
</reference>
<feature type="domain" description="Heterokaryon incompatibility" evidence="2">
    <location>
        <begin position="202"/>
        <end position="362"/>
    </location>
</feature>
<evidence type="ECO:0000256" key="1">
    <source>
        <dbReference type="SAM" id="MobiDB-lite"/>
    </source>
</evidence>
<keyword evidence="4" id="KW-1185">Reference proteome</keyword>
<sequence length="825" mass="89437">MNTPNAGSVCTGCYVYWRQLDLWHTASFPAEKTSVARIEAGAGDGCPCCRIVVDSMAAMSPASLARVQGNPISVLWKNDSIAIQFRGEDNSGGLDIYSLADEPQRCSDRREAGAAFAARSEVVPDTRCADALRTANAWLDDCVQSHAGCARPFFSPPAATSPALVTGAFMPTRVLDVADGGGSSGQGHRVVLVESVAAGSPYAALSYCWGPDPSGTVTTKRGNVAAHKDPKRGIPLAALPQTIQDAVLVCRRLHVRYLWIDALCIVQDDDDDWRREAAQMCNVYQRSHVTIAAHRASACQHGFLGTQAFGQEEYQAVFWTDKAGKTTKDPKTRKKMLLRSQHKRIHSLPTAPLGTRAWTLQEVVLPRRLLHFFEYEMAWECQTTHHCECGDTTGFEAPHLPMLGLALRATEADDDGTANDGTGIDRSRLAKLNWMSLVEQYTKRSLTRLSDKLIAVDGLAHMVEGAVASTAGTASAPASSPAGGTPSSRMPALSLDNTVIRSAYVEGLFVADFAQQLMWGVSQNSLLPSSSPPSVSSPPRPTARRASPLLHAPSWSWASIDAPVGYSMIYSDKAESLLSVRSFSPCAVVGGKAKVTGVRLSASVVPAAIRTMASVDTSGQGGPARRRPLVSRPTTVRACNGFAYGVFCDDVQTPDLALSSPELPCWVADDSIHNNRVRVQWLSQNASSSSGAGTDTDTDNALTRSCQHNRVRHIRQVVQEDDRKDATSRWCNTCRVWPSEDVAWESIDAGITGHVGALPGLVLLVQVFRRREAGSYTVYFLALRPSTRVPCAWERFGFGHYVTWDKNAAYVDLFWGSKKRDLLLV</sequence>
<dbReference type="PANTHER" id="PTHR33112">
    <property type="entry name" value="DOMAIN PROTEIN, PUTATIVE-RELATED"/>
    <property type="match status" value="1"/>
</dbReference>
<feature type="compositionally biased region" description="Low complexity" evidence="1">
    <location>
        <begin position="471"/>
        <end position="488"/>
    </location>
</feature>
<feature type="region of interest" description="Disordered" evidence="1">
    <location>
        <begin position="471"/>
        <end position="490"/>
    </location>
</feature>
<dbReference type="PANTHER" id="PTHR33112:SF9">
    <property type="entry name" value="HETEROKARYON INCOMPATIBILITY DOMAIN-CONTAINING PROTEIN"/>
    <property type="match status" value="1"/>
</dbReference>
<comment type="caution">
    <text evidence="3">The sequence shown here is derived from an EMBL/GenBank/DDBJ whole genome shotgun (WGS) entry which is preliminary data.</text>
</comment>
<proteinExistence type="predicted"/>
<organism evidence="3 4">
    <name type="scientific">Sporothrix curviconia</name>
    <dbReference type="NCBI Taxonomy" id="1260050"/>
    <lineage>
        <taxon>Eukaryota</taxon>
        <taxon>Fungi</taxon>
        <taxon>Dikarya</taxon>
        <taxon>Ascomycota</taxon>
        <taxon>Pezizomycotina</taxon>
        <taxon>Sordariomycetes</taxon>
        <taxon>Sordariomycetidae</taxon>
        <taxon>Ophiostomatales</taxon>
        <taxon>Ophiostomataceae</taxon>
        <taxon>Sporothrix</taxon>
    </lineage>
</organism>
<gene>
    <name evidence="3" type="ORF">SCUCBS95973_006204</name>
</gene>